<organism evidence="1 2">
    <name type="scientific">Marinibactrum halimedae</name>
    <dbReference type="NCBI Taxonomy" id="1444977"/>
    <lineage>
        <taxon>Bacteria</taxon>
        <taxon>Pseudomonadati</taxon>
        <taxon>Pseudomonadota</taxon>
        <taxon>Gammaproteobacteria</taxon>
        <taxon>Cellvibrionales</taxon>
        <taxon>Cellvibrionaceae</taxon>
        <taxon>Marinibactrum</taxon>
    </lineage>
</organism>
<evidence type="ECO:0000313" key="2">
    <source>
        <dbReference type="Proteomes" id="UP001156870"/>
    </source>
</evidence>
<dbReference type="Proteomes" id="UP001156870">
    <property type="component" value="Unassembled WGS sequence"/>
</dbReference>
<gene>
    <name evidence="1" type="ORF">GCM10007877_19100</name>
</gene>
<dbReference type="AlphaFoldDB" id="A0AA37WME2"/>
<sequence length="74" mass="8049">MKNSISYRFSTAPDASRFLAEIKSGTVPGCQAKRGKDDHSIVVQYTLKTNSDFDSTAQTLDDLAEKEGGAEDFS</sequence>
<accession>A0AA37WME2</accession>
<dbReference type="EMBL" id="BSPD01000040">
    <property type="protein sequence ID" value="GLS26195.1"/>
    <property type="molecule type" value="Genomic_DNA"/>
</dbReference>
<proteinExistence type="predicted"/>
<protein>
    <submittedName>
        <fullName evidence="1">Uncharacterized protein</fullName>
    </submittedName>
</protein>
<comment type="caution">
    <text evidence="1">The sequence shown here is derived from an EMBL/GenBank/DDBJ whole genome shotgun (WGS) entry which is preliminary data.</text>
</comment>
<reference evidence="1 2" key="1">
    <citation type="journal article" date="2014" name="Int. J. Syst. Evol. Microbiol.">
        <title>Complete genome sequence of Corynebacterium casei LMG S-19264T (=DSM 44701T), isolated from a smear-ripened cheese.</title>
        <authorList>
            <consortium name="US DOE Joint Genome Institute (JGI-PGF)"/>
            <person name="Walter F."/>
            <person name="Albersmeier A."/>
            <person name="Kalinowski J."/>
            <person name="Ruckert C."/>
        </authorList>
    </citation>
    <scope>NUCLEOTIDE SEQUENCE [LARGE SCALE GENOMIC DNA]</scope>
    <source>
        <strain evidence="1 2">NBRC 110095</strain>
    </source>
</reference>
<keyword evidence="2" id="KW-1185">Reference proteome</keyword>
<evidence type="ECO:0000313" key="1">
    <source>
        <dbReference type="EMBL" id="GLS26195.1"/>
    </source>
</evidence>
<name>A0AA37WME2_9GAMM</name>
<dbReference type="RefSeq" id="WP_232595755.1">
    <property type="nucleotide sequence ID" value="NZ_BSPD01000040.1"/>
</dbReference>